<proteinExistence type="predicted"/>
<protein>
    <submittedName>
        <fullName evidence="1">Uncharacterized protein</fullName>
    </submittedName>
</protein>
<keyword evidence="2" id="KW-1185">Reference proteome</keyword>
<reference evidence="1 2" key="1">
    <citation type="submission" date="2010-08" db="EMBL/GenBank/DDBJ databases">
        <title>Complete sequence of Clostridium cellulovorans 743B.</title>
        <authorList>
            <consortium name="US DOE Joint Genome Institute"/>
            <person name="Lucas S."/>
            <person name="Copeland A."/>
            <person name="Lapidus A."/>
            <person name="Cheng J.-F."/>
            <person name="Bruce D."/>
            <person name="Goodwin L."/>
            <person name="Pitluck S."/>
            <person name="Chertkov O."/>
            <person name="Detter J.C."/>
            <person name="Han C."/>
            <person name="Tapia R."/>
            <person name="Land M."/>
            <person name="Hauser L."/>
            <person name="Chang Y.-J."/>
            <person name="Jeffries C."/>
            <person name="Kyrpides N."/>
            <person name="Ivanova N."/>
            <person name="Mikhailova N."/>
            <person name="Hemme C.L."/>
            <person name="Woyke T."/>
        </authorList>
    </citation>
    <scope>NUCLEOTIDE SEQUENCE [LARGE SCALE GENOMIC DNA]</scope>
    <source>
        <strain evidence="2">ATCC 35296 / DSM 3052 / OCM 3 / 743B</strain>
    </source>
</reference>
<dbReference type="OrthoDB" id="2928049at2"/>
<evidence type="ECO:0000313" key="2">
    <source>
        <dbReference type="Proteomes" id="UP000002730"/>
    </source>
</evidence>
<gene>
    <name evidence="1" type="ordered locus">Clocel_2953</name>
</gene>
<dbReference type="HOGENOM" id="CLU_111504_0_0_9"/>
<dbReference type="eggNOG" id="ENOG5031WAX">
    <property type="taxonomic scope" value="Bacteria"/>
</dbReference>
<name>D9SSY4_CLOC7</name>
<dbReference type="STRING" id="573061.Clocel_2953"/>
<sequence length="167" mass="18815">MEKLILKSSTLHNLNDSESIELGDLFFDICQFKVPVAMVVPKEGINVKLEKAKNLNGELVETGKYTLLFKVYDRNFIELVLQNGSTEIGNPITVVVEGQTNIPNLDNFEEGEFIPISFKGLKIKPKKIYKKVFVGQGKSMVDAWLYDAIKIEADNYIIGKANESKEK</sequence>
<dbReference type="AlphaFoldDB" id="D9SSY4"/>
<organism evidence="1 2">
    <name type="scientific">Clostridium cellulovorans (strain ATCC 35296 / DSM 3052 / OCM 3 / 743B)</name>
    <dbReference type="NCBI Taxonomy" id="573061"/>
    <lineage>
        <taxon>Bacteria</taxon>
        <taxon>Bacillati</taxon>
        <taxon>Bacillota</taxon>
        <taxon>Clostridia</taxon>
        <taxon>Eubacteriales</taxon>
        <taxon>Clostridiaceae</taxon>
        <taxon>Clostridium</taxon>
    </lineage>
</organism>
<dbReference type="RefSeq" id="WP_010075744.1">
    <property type="nucleotide sequence ID" value="NC_014393.1"/>
</dbReference>
<dbReference type="Proteomes" id="UP000002730">
    <property type="component" value="Chromosome"/>
</dbReference>
<dbReference type="KEGG" id="ccb:Clocel_2953"/>
<accession>D9SSY4</accession>
<dbReference type="EMBL" id="CP002160">
    <property type="protein sequence ID" value="ADL52646.1"/>
    <property type="molecule type" value="Genomic_DNA"/>
</dbReference>
<evidence type="ECO:0000313" key="1">
    <source>
        <dbReference type="EMBL" id="ADL52646.1"/>
    </source>
</evidence>